<comment type="subcellular location">
    <subcellularLocation>
        <location evidence="1">Endoplasmic reticulum membrane</location>
        <topology evidence="1">Multi-pass membrane protein</topology>
    </subcellularLocation>
</comment>
<dbReference type="PANTHER" id="PTHR21212:SF0">
    <property type="entry name" value="SEIPIN"/>
    <property type="match status" value="1"/>
</dbReference>
<evidence type="ECO:0000256" key="4">
    <source>
        <dbReference type="ARBA" id="ARBA00022989"/>
    </source>
</evidence>
<evidence type="ECO:0000256" key="1">
    <source>
        <dbReference type="ARBA" id="ARBA00004477"/>
    </source>
</evidence>
<dbReference type="Pfam" id="PF06775">
    <property type="entry name" value="Seipin"/>
    <property type="match status" value="1"/>
</dbReference>
<keyword evidence="3" id="KW-0256">Endoplasmic reticulum</keyword>
<accession>A0ABR4LUX5</accession>
<evidence type="ECO:0000256" key="3">
    <source>
        <dbReference type="ARBA" id="ARBA00022824"/>
    </source>
</evidence>
<feature type="region of interest" description="Disordered" evidence="7">
    <location>
        <begin position="300"/>
        <end position="401"/>
    </location>
</feature>
<evidence type="ECO:0000313" key="10">
    <source>
        <dbReference type="Proteomes" id="UP001610432"/>
    </source>
</evidence>
<evidence type="ECO:0000256" key="8">
    <source>
        <dbReference type="SAM" id="Phobius"/>
    </source>
</evidence>
<name>A0ABR4LUX5_9EURO</name>
<dbReference type="Proteomes" id="UP001610432">
    <property type="component" value="Unassembled WGS sequence"/>
</dbReference>
<evidence type="ECO:0000256" key="6">
    <source>
        <dbReference type="ARBA" id="ARBA00023136"/>
    </source>
</evidence>
<sequence length="401" mass="44212">MGSDKLSDEGLDDGPPFISRVTNTLLAPLRPFVSRTAVTAYVGTVLFVVTAICMVFVSVFAYGLFYYNFIPQVGLERIVYLQFGEGHPWGTATLDSGLVSLQPYDVSVELELPRTPSNLAAGNFMLDLTLLSQPPTSESTGENASPLPISHSRRPAILSYTSPLIDFSKKVTFMPLYILGWRRETERLVIQMMERAEFSRGALDVPGSLRLELHSRGEMQVYGAKVAFRANLSGLRYSPRDFGPRRCHIHASNMYYSWVMYQWKITSFFVFTFMFWSVSMFSFSLSWIILPCFLSPTPTGGGDGEVKPEDELESQTLVKQEPDEALSLPEASSIGESHTKRELESEEDGESDSSPEQDPGPLGARAATLVASASGRGTATKYAEAAGLQQRRSHASGNSHA</sequence>
<keyword evidence="2 8" id="KW-0812">Transmembrane</keyword>
<feature type="compositionally biased region" description="Acidic residues" evidence="7">
    <location>
        <begin position="344"/>
        <end position="355"/>
    </location>
</feature>
<protein>
    <submittedName>
        <fullName evidence="9">Adipose-regulatory protein-domain-containing protein</fullName>
    </submittedName>
</protein>
<dbReference type="PANTHER" id="PTHR21212">
    <property type="entry name" value="BERNARDINELLI-SEIP CONGENITAL LIPODYSTROPHY 2 HOMOLOG BSCL2 PROTEIN"/>
    <property type="match status" value="1"/>
</dbReference>
<comment type="caution">
    <text evidence="9">The sequence shown here is derived from an EMBL/GenBank/DDBJ whole genome shotgun (WGS) entry which is preliminary data.</text>
</comment>
<dbReference type="InterPro" id="IPR009617">
    <property type="entry name" value="Seipin"/>
</dbReference>
<keyword evidence="6 8" id="KW-0472">Membrane</keyword>
<dbReference type="CDD" id="cd23995">
    <property type="entry name" value="Seipin_BSCL2_like"/>
    <property type="match status" value="1"/>
</dbReference>
<keyword evidence="5" id="KW-0443">Lipid metabolism</keyword>
<evidence type="ECO:0000256" key="7">
    <source>
        <dbReference type="SAM" id="MobiDB-lite"/>
    </source>
</evidence>
<proteinExistence type="predicted"/>
<gene>
    <name evidence="9" type="ORF">BJX67DRAFT_350423</name>
</gene>
<feature type="transmembrane region" description="Helical" evidence="8">
    <location>
        <begin position="38"/>
        <end position="67"/>
    </location>
</feature>
<dbReference type="RefSeq" id="XP_070887293.1">
    <property type="nucleotide sequence ID" value="XM_071028821.1"/>
</dbReference>
<reference evidence="9 10" key="1">
    <citation type="submission" date="2024-07" db="EMBL/GenBank/DDBJ databases">
        <title>Section-level genome sequencing and comparative genomics of Aspergillus sections Usti and Cavernicolus.</title>
        <authorList>
            <consortium name="Lawrence Berkeley National Laboratory"/>
            <person name="Nybo J.L."/>
            <person name="Vesth T.C."/>
            <person name="Theobald S."/>
            <person name="Frisvad J.C."/>
            <person name="Larsen T.O."/>
            <person name="Kjaerboelling I."/>
            <person name="Rothschild-Mancinelli K."/>
            <person name="Lyhne E.K."/>
            <person name="Kogle M.E."/>
            <person name="Barry K."/>
            <person name="Clum A."/>
            <person name="Na H."/>
            <person name="Ledsgaard L."/>
            <person name="Lin J."/>
            <person name="Lipzen A."/>
            <person name="Kuo A."/>
            <person name="Riley R."/>
            <person name="Mondo S."/>
            <person name="Labutti K."/>
            <person name="Haridas S."/>
            <person name="Pangalinan J."/>
            <person name="Salamov A.A."/>
            <person name="Simmons B.A."/>
            <person name="Magnuson J.K."/>
            <person name="Chen J."/>
            <person name="Drula E."/>
            <person name="Henrissat B."/>
            <person name="Wiebenga A."/>
            <person name="Lubbers R.J."/>
            <person name="Gomes A.C."/>
            <person name="Macurrencykelacurrency M.R."/>
            <person name="Stajich J."/>
            <person name="Grigoriev I.V."/>
            <person name="Mortensen U.H."/>
            <person name="De Vries R.P."/>
            <person name="Baker S.E."/>
            <person name="Andersen M.R."/>
        </authorList>
    </citation>
    <scope>NUCLEOTIDE SEQUENCE [LARGE SCALE GENOMIC DNA]</scope>
    <source>
        <strain evidence="9 10">CBS 449.75</strain>
    </source>
</reference>
<evidence type="ECO:0000256" key="2">
    <source>
        <dbReference type="ARBA" id="ARBA00022692"/>
    </source>
</evidence>
<dbReference type="EMBL" id="JBFXLQ010000014">
    <property type="protein sequence ID" value="KAL2868314.1"/>
    <property type="molecule type" value="Genomic_DNA"/>
</dbReference>
<feature type="transmembrane region" description="Helical" evidence="8">
    <location>
        <begin position="268"/>
        <end position="290"/>
    </location>
</feature>
<organism evidence="9 10">
    <name type="scientific">Aspergillus lucknowensis</name>
    <dbReference type="NCBI Taxonomy" id="176173"/>
    <lineage>
        <taxon>Eukaryota</taxon>
        <taxon>Fungi</taxon>
        <taxon>Dikarya</taxon>
        <taxon>Ascomycota</taxon>
        <taxon>Pezizomycotina</taxon>
        <taxon>Eurotiomycetes</taxon>
        <taxon>Eurotiomycetidae</taxon>
        <taxon>Eurotiales</taxon>
        <taxon>Aspergillaceae</taxon>
        <taxon>Aspergillus</taxon>
        <taxon>Aspergillus subgen. Nidulantes</taxon>
    </lineage>
</organism>
<evidence type="ECO:0000256" key="5">
    <source>
        <dbReference type="ARBA" id="ARBA00023098"/>
    </source>
</evidence>
<keyword evidence="10" id="KW-1185">Reference proteome</keyword>
<evidence type="ECO:0000313" key="9">
    <source>
        <dbReference type="EMBL" id="KAL2868314.1"/>
    </source>
</evidence>
<dbReference type="GeneID" id="98143893"/>
<keyword evidence="4 8" id="KW-1133">Transmembrane helix</keyword>